<evidence type="ECO:0000313" key="2">
    <source>
        <dbReference type="EMBL" id="ALG09891.1"/>
    </source>
</evidence>
<evidence type="ECO:0000313" key="3">
    <source>
        <dbReference type="Proteomes" id="UP000063699"/>
    </source>
</evidence>
<dbReference type="EMBL" id="CP012752">
    <property type="protein sequence ID" value="ALG09891.1"/>
    <property type="molecule type" value="Genomic_DNA"/>
</dbReference>
<dbReference type="Gene3D" id="1.10.10.10">
    <property type="entry name" value="Winged helix-like DNA-binding domain superfamily/Winged helix DNA-binding domain"/>
    <property type="match status" value="1"/>
</dbReference>
<dbReference type="OrthoDB" id="9786141at2"/>
<dbReference type="PANTHER" id="PTHR43736:SF4">
    <property type="entry name" value="SLR1690 PROTEIN"/>
    <property type="match status" value="1"/>
</dbReference>
<dbReference type="AlphaFoldDB" id="A0A0N9HRS4"/>
<dbReference type="SUPFAM" id="SSF55811">
    <property type="entry name" value="Nudix"/>
    <property type="match status" value="1"/>
</dbReference>
<proteinExistence type="predicted"/>
<name>A0A0N9HRS4_9PSEU</name>
<dbReference type="GO" id="GO:0016787">
    <property type="term" value="F:hydrolase activity"/>
    <property type="evidence" value="ECO:0007669"/>
    <property type="project" value="UniProtKB-KW"/>
</dbReference>
<keyword evidence="3" id="KW-1185">Reference proteome</keyword>
<reference evidence="2 3" key="1">
    <citation type="submission" date="2015-07" db="EMBL/GenBank/DDBJ databases">
        <title>Genome sequencing of Kibdelosporangium phytohabitans.</title>
        <authorList>
            <person name="Qin S."/>
            <person name="Xing K."/>
        </authorList>
    </citation>
    <scope>NUCLEOTIDE SEQUENCE [LARGE SCALE GENOMIC DNA]</scope>
    <source>
        <strain evidence="2 3">KLBMP1111</strain>
    </source>
</reference>
<dbReference type="Proteomes" id="UP000063699">
    <property type="component" value="Chromosome"/>
</dbReference>
<dbReference type="Pfam" id="PF00293">
    <property type="entry name" value="NUDIX"/>
    <property type="match status" value="1"/>
</dbReference>
<dbReference type="Gene3D" id="3.90.79.10">
    <property type="entry name" value="Nucleoside Triphosphate Pyrophosphohydrolase"/>
    <property type="match status" value="1"/>
</dbReference>
<feature type="domain" description="Nudix hydrolase" evidence="1">
    <location>
        <begin position="8"/>
        <end position="147"/>
    </location>
</feature>
<dbReference type="PANTHER" id="PTHR43736">
    <property type="entry name" value="ADP-RIBOSE PYROPHOSPHATASE"/>
    <property type="match status" value="1"/>
</dbReference>
<dbReference type="InterPro" id="IPR000086">
    <property type="entry name" value="NUDIX_hydrolase_dom"/>
</dbReference>
<sequence length="232" mass="25795">MDDGWQIPTVAVTVDLVVLTIRDDQLQVLLVERGIEPYAGKLALPGGFLASETEDIDAAAGRELTEETGLRAKHTHLEQVRTYGAPHRDPRRRVITIGYLAILPNLPEPQAGGDARAVRWTPVGQTLRRRNSLAFDHTRVLSDAVERARAKLEYTTLATAFCGPAFTVADLRHVYEIVWGERLDPRNFHRKVTSVENFLVPTGEHTTKDGGRPAALFRRGTAQTLYPPIMRG</sequence>
<keyword evidence="2" id="KW-0378">Hydrolase</keyword>
<dbReference type="InterPro" id="IPR036388">
    <property type="entry name" value="WH-like_DNA-bd_sf"/>
</dbReference>
<dbReference type="RefSeq" id="WP_054291795.1">
    <property type="nucleotide sequence ID" value="NZ_CP012752.1"/>
</dbReference>
<dbReference type="PROSITE" id="PS51462">
    <property type="entry name" value="NUDIX"/>
    <property type="match status" value="1"/>
</dbReference>
<accession>A0A0N9HRS4</accession>
<dbReference type="Pfam" id="PF21906">
    <property type="entry name" value="WHD_NrtR"/>
    <property type="match status" value="1"/>
</dbReference>
<organism evidence="2 3">
    <name type="scientific">Kibdelosporangium phytohabitans</name>
    <dbReference type="NCBI Taxonomy" id="860235"/>
    <lineage>
        <taxon>Bacteria</taxon>
        <taxon>Bacillati</taxon>
        <taxon>Actinomycetota</taxon>
        <taxon>Actinomycetes</taxon>
        <taxon>Pseudonocardiales</taxon>
        <taxon>Pseudonocardiaceae</taxon>
        <taxon>Kibdelosporangium</taxon>
    </lineage>
</organism>
<dbReference type="InterPro" id="IPR036390">
    <property type="entry name" value="WH_DNA-bd_sf"/>
</dbReference>
<gene>
    <name evidence="2" type="ORF">AOZ06_26010</name>
</gene>
<protein>
    <submittedName>
        <fullName evidence="2">NUDIX hydrolase</fullName>
    </submittedName>
</protein>
<dbReference type="CDD" id="cd18873">
    <property type="entry name" value="NUDIX_NadM_like"/>
    <property type="match status" value="1"/>
</dbReference>
<dbReference type="SUPFAM" id="SSF46785">
    <property type="entry name" value="Winged helix' DNA-binding domain"/>
    <property type="match status" value="1"/>
</dbReference>
<dbReference type="STRING" id="860235.AOZ06_26010"/>
<dbReference type="KEGG" id="kphy:AOZ06_26010"/>
<evidence type="ECO:0000259" key="1">
    <source>
        <dbReference type="PROSITE" id="PS51462"/>
    </source>
</evidence>
<dbReference type="InterPro" id="IPR015797">
    <property type="entry name" value="NUDIX_hydrolase-like_dom_sf"/>
</dbReference>
<dbReference type="InterPro" id="IPR054105">
    <property type="entry name" value="WHD_NrtR"/>
</dbReference>